<evidence type="ECO:0000259" key="1">
    <source>
        <dbReference type="Pfam" id="PF13456"/>
    </source>
</evidence>
<dbReference type="AlphaFoldDB" id="A0A2N9E4V9"/>
<gene>
    <name evidence="2" type="ORF">FSB_LOCUS1879</name>
</gene>
<dbReference type="GO" id="GO:0004523">
    <property type="term" value="F:RNA-DNA hybrid ribonuclease activity"/>
    <property type="evidence" value="ECO:0007669"/>
    <property type="project" value="InterPro"/>
</dbReference>
<dbReference type="Pfam" id="PF13456">
    <property type="entry name" value="RVT_3"/>
    <property type="match status" value="1"/>
</dbReference>
<organism evidence="2">
    <name type="scientific">Fagus sylvatica</name>
    <name type="common">Beechnut</name>
    <dbReference type="NCBI Taxonomy" id="28930"/>
    <lineage>
        <taxon>Eukaryota</taxon>
        <taxon>Viridiplantae</taxon>
        <taxon>Streptophyta</taxon>
        <taxon>Embryophyta</taxon>
        <taxon>Tracheophyta</taxon>
        <taxon>Spermatophyta</taxon>
        <taxon>Magnoliopsida</taxon>
        <taxon>eudicotyledons</taxon>
        <taxon>Gunneridae</taxon>
        <taxon>Pentapetalae</taxon>
        <taxon>rosids</taxon>
        <taxon>fabids</taxon>
        <taxon>Fagales</taxon>
        <taxon>Fagaceae</taxon>
        <taxon>Fagus</taxon>
    </lineage>
</organism>
<protein>
    <recommendedName>
        <fullName evidence="1">RNase H type-1 domain-containing protein</fullName>
    </recommendedName>
</protein>
<dbReference type="InterPro" id="IPR002156">
    <property type="entry name" value="RNaseH_domain"/>
</dbReference>
<reference evidence="2" key="1">
    <citation type="submission" date="2018-02" db="EMBL/GenBank/DDBJ databases">
        <authorList>
            <person name="Cohen D.B."/>
            <person name="Kent A.D."/>
        </authorList>
    </citation>
    <scope>NUCLEOTIDE SEQUENCE</scope>
</reference>
<name>A0A2N9E4V9_FAGSY</name>
<accession>A0A2N9E4V9</accession>
<sequence length="119" mass="13494">MVHNDLKINHLTIVKNLEERIVEHWLILNPALSDDIPSTTLVVVARNDSGSILQCWTKRCNTIDPCFAEAAALLWALELPRDNHFPKIMVEGDAKICIEAIFAGFDTIPWKILFDSCKH</sequence>
<proteinExistence type="predicted"/>
<dbReference type="EMBL" id="OIVN01000086">
    <property type="protein sequence ID" value="SPC73997.1"/>
    <property type="molecule type" value="Genomic_DNA"/>
</dbReference>
<feature type="domain" description="RNase H type-1" evidence="1">
    <location>
        <begin position="36"/>
        <end position="101"/>
    </location>
</feature>
<dbReference type="GO" id="GO:0003676">
    <property type="term" value="F:nucleic acid binding"/>
    <property type="evidence" value="ECO:0007669"/>
    <property type="project" value="InterPro"/>
</dbReference>
<evidence type="ECO:0000313" key="2">
    <source>
        <dbReference type="EMBL" id="SPC73997.1"/>
    </source>
</evidence>